<feature type="region of interest" description="Disordered" evidence="1">
    <location>
        <begin position="46"/>
        <end position="88"/>
    </location>
</feature>
<organism evidence="2">
    <name type="scientific">Solibacter usitatus (strain Ellin6076)</name>
    <dbReference type="NCBI Taxonomy" id="234267"/>
    <lineage>
        <taxon>Bacteria</taxon>
        <taxon>Pseudomonadati</taxon>
        <taxon>Acidobacteriota</taxon>
        <taxon>Terriglobia</taxon>
        <taxon>Bryobacterales</taxon>
        <taxon>Solibacteraceae</taxon>
        <taxon>Candidatus Solibacter</taxon>
    </lineage>
</organism>
<proteinExistence type="predicted"/>
<evidence type="ECO:0000256" key="1">
    <source>
        <dbReference type="SAM" id="MobiDB-lite"/>
    </source>
</evidence>
<sequence length="173" mass="19344">MDGARDCDQLGLVLHFGPQLPEQRILEIVARHSLAVRAREFPRENIEPLGCGNRQRPPQQSVHKPEGSVAGSNREPERMHGRGRRRLSFEKLPPAENCIGAQRFDPRDEPDIAAPLAVRQCGAKRAPSLARVSSFRNCFRDVQLQLFLDLPVQPVPAKAIGNARPQRHIGMDI</sequence>
<name>Q01ZN7_SOLUE</name>
<dbReference type="InParanoid" id="Q01ZN7"/>
<accession>Q01ZN7</accession>
<dbReference type="AlphaFoldDB" id="Q01ZN7"/>
<evidence type="ECO:0000313" key="2">
    <source>
        <dbReference type="EMBL" id="ABJ84878.1"/>
    </source>
</evidence>
<reference evidence="2" key="1">
    <citation type="submission" date="2006-10" db="EMBL/GenBank/DDBJ databases">
        <title>Complete sequence of Solibacter usitatus Ellin6076.</title>
        <authorList>
            <consortium name="US DOE Joint Genome Institute"/>
            <person name="Copeland A."/>
            <person name="Lucas S."/>
            <person name="Lapidus A."/>
            <person name="Barry K."/>
            <person name="Detter J.C."/>
            <person name="Glavina del Rio T."/>
            <person name="Hammon N."/>
            <person name="Israni S."/>
            <person name="Dalin E."/>
            <person name="Tice H."/>
            <person name="Pitluck S."/>
            <person name="Thompson L.S."/>
            <person name="Brettin T."/>
            <person name="Bruce D."/>
            <person name="Han C."/>
            <person name="Tapia R."/>
            <person name="Gilna P."/>
            <person name="Schmutz J."/>
            <person name="Larimer F."/>
            <person name="Land M."/>
            <person name="Hauser L."/>
            <person name="Kyrpides N."/>
            <person name="Mikhailova N."/>
            <person name="Janssen P.H."/>
            <person name="Kuske C.R."/>
            <person name="Richardson P."/>
        </authorList>
    </citation>
    <scope>NUCLEOTIDE SEQUENCE</scope>
    <source>
        <strain evidence="2">Ellin6076</strain>
    </source>
</reference>
<dbReference type="EMBL" id="CP000473">
    <property type="protein sequence ID" value="ABJ84878.1"/>
    <property type="molecule type" value="Genomic_DNA"/>
</dbReference>
<dbReference type="HOGENOM" id="CLU_1546592_0_0_0"/>
<dbReference type="KEGG" id="sus:Acid_3911"/>
<dbReference type="STRING" id="234267.Acid_3911"/>
<protein>
    <submittedName>
        <fullName evidence="2">Uncharacterized protein</fullName>
    </submittedName>
</protein>
<gene>
    <name evidence="2" type="ordered locus">Acid_3911</name>
</gene>